<keyword evidence="1" id="KW-1133">Transmembrane helix</keyword>
<sequence>MNQPVVYHMTRPGRWGAWIGGLTAVIGIGLMDTINHAGTGYERTLLFLALTVLIVASVGLLIRMARKRYVLRIEQGAIVVPGYRAYRREEITEIRLLEKKGVISIKSKRYWGWGNLTVSRHQSQAAMNVIGMWARRNGIRLTAGDGN</sequence>
<evidence type="ECO:0000313" key="3">
    <source>
        <dbReference type="Proteomes" id="UP001469365"/>
    </source>
</evidence>
<comment type="caution">
    <text evidence="2">The sequence shown here is derived from an EMBL/GenBank/DDBJ whole genome shotgun (WGS) entry which is preliminary data.</text>
</comment>
<feature type="transmembrane region" description="Helical" evidence="1">
    <location>
        <begin position="12"/>
        <end position="31"/>
    </location>
</feature>
<evidence type="ECO:0008006" key="4">
    <source>
        <dbReference type="Google" id="ProtNLM"/>
    </source>
</evidence>
<keyword evidence="1" id="KW-0472">Membrane</keyword>
<protein>
    <recommendedName>
        <fullName evidence="4">DUF304 domain-containing protein</fullName>
    </recommendedName>
</protein>
<dbReference type="EMBL" id="JBBPCC010000029">
    <property type="protein sequence ID" value="MEK8132342.1"/>
    <property type="molecule type" value="Genomic_DNA"/>
</dbReference>
<accession>A0ABU9DW53</accession>
<dbReference type="Proteomes" id="UP001469365">
    <property type="component" value="Unassembled WGS sequence"/>
</dbReference>
<gene>
    <name evidence="2" type="ORF">WMW72_31025</name>
</gene>
<evidence type="ECO:0000313" key="2">
    <source>
        <dbReference type="EMBL" id="MEK8132342.1"/>
    </source>
</evidence>
<reference evidence="2 3" key="1">
    <citation type="submission" date="2024-04" db="EMBL/GenBank/DDBJ databases">
        <title>draft genome sequnece of Paenibacillus filicis.</title>
        <authorList>
            <person name="Kim D.-U."/>
        </authorList>
    </citation>
    <scope>NUCLEOTIDE SEQUENCE [LARGE SCALE GENOMIC DNA]</scope>
    <source>
        <strain evidence="2 3">KACC14197</strain>
    </source>
</reference>
<organism evidence="2 3">
    <name type="scientific">Paenibacillus filicis</name>
    <dbReference type="NCBI Taxonomy" id="669464"/>
    <lineage>
        <taxon>Bacteria</taxon>
        <taxon>Bacillati</taxon>
        <taxon>Bacillota</taxon>
        <taxon>Bacilli</taxon>
        <taxon>Bacillales</taxon>
        <taxon>Paenibacillaceae</taxon>
        <taxon>Paenibacillus</taxon>
    </lineage>
</organism>
<keyword evidence="1" id="KW-0812">Transmembrane</keyword>
<keyword evidence="3" id="KW-1185">Reference proteome</keyword>
<proteinExistence type="predicted"/>
<feature type="transmembrane region" description="Helical" evidence="1">
    <location>
        <begin position="43"/>
        <end position="62"/>
    </location>
</feature>
<dbReference type="RefSeq" id="WP_341419476.1">
    <property type="nucleotide sequence ID" value="NZ_JBBPCC010000029.1"/>
</dbReference>
<name>A0ABU9DW53_9BACL</name>
<evidence type="ECO:0000256" key="1">
    <source>
        <dbReference type="SAM" id="Phobius"/>
    </source>
</evidence>